<sequence length="474" mass="54087">MREVLVALCLFCHIIFSFQFHARSESNNQVELLDKFMIESMEEYGIPGASLAIIKDGKLMFQQSWGEQRKGTPVTKDTVFTIGSISKPLTSLAIMWLVDDKKVELDQEIDWYLPAFHYNKNGYDKNITVRNLLTHSSGISSYDGLKIADRNLRGQNAIDVAVQKLNNVHLNNEPGEVHQYSAANYLLLGKIIENVTNQSFSEFMEDEIYSEIGMDRTVSNFEGAKVLGYQPGYQSWFGMPMKSEGFFDDGGAPYGYMASTTDDMSKFIEFILDGGEILSNDSFDTYTSPHHYRKEDMYYGLGWRISTEVDNSYYFHGGETPDSRAELFINPEQDYGFILLTNKNNFSEVLSTVWMREGIKMIVEEGKSPEVQQLNHHMQWSTLIVTLFLLLLSTWNLNRLIKKTNIKSKVWIFIGVLSILLSIIMIPLIIYLFNSPWNTISLYAPVTAIFIKVLAVILATYGVLLLLVVYFKKG</sequence>
<evidence type="ECO:0000256" key="1">
    <source>
        <dbReference type="SAM" id="Phobius"/>
    </source>
</evidence>
<dbReference type="InterPro" id="IPR050491">
    <property type="entry name" value="AmpC-like"/>
</dbReference>
<protein>
    <submittedName>
        <fullName evidence="3">Beta-lactamase family protein</fullName>
    </submittedName>
</protein>
<feature type="transmembrane region" description="Helical" evidence="1">
    <location>
        <begin position="410"/>
        <end position="433"/>
    </location>
</feature>
<feature type="transmembrane region" description="Helical" evidence="1">
    <location>
        <begin position="445"/>
        <end position="471"/>
    </location>
</feature>
<dbReference type="SUPFAM" id="SSF56601">
    <property type="entry name" value="beta-lactamase/transpeptidase-like"/>
    <property type="match status" value="1"/>
</dbReference>
<name>A0A5D4TYS0_9BACI</name>
<keyword evidence="1" id="KW-0472">Membrane</keyword>
<gene>
    <name evidence="3" type="ORF">FZC85_11085</name>
</gene>
<dbReference type="EMBL" id="VTEZ01000003">
    <property type="protein sequence ID" value="TYS85517.1"/>
    <property type="molecule type" value="Genomic_DNA"/>
</dbReference>
<reference evidence="3 4" key="1">
    <citation type="submission" date="2019-08" db="EMBL/GenBank/DDBJ databases">
        <title>Bacillus genomes from the desert of Cuatro Cienegas, Coahuila.</title>
        <authorList>
            <person name="Olmedo-Alvarez G."/>
        </authorList>
    </citation>
    <scope>NUCLEOTIDE SEQUENCE [LARGE SCALE GENOMIC DNA]</scope>
    <source>
        <strain evidence="3 4">CH87b_3T</strain>
    </source>
</reference>
<feature type="transmembrane region" description="Helical" evidence="1">
    <location>
        <begin position="378"/>
        <end position="398"/>
    </location>
</feature>
<organism evidence="3 4">
    <name type="scientific">Rossellomorea aquimaris</name>
    <dbReference type="NCBI Taxonomy" id="189382"/>
    <lineage>
        <taxon>Bacteria</taxon>
        <taxon>Bacillati</taxon>
        <taxon>Bacillota</taxon>
        <taxon>Bacilli</taxon>
        <taxon>Bacillales</taxon>
        <taxon>Bacillaceae</taxon>
        <taxon>Rossellomorea</taxon>
    </lineage>
</organism>
<proteinExistence type="predicted"/>
<dbReference type="InterPro" id="IPR012338">
    <property type="entry name" value="Beta-lactam/transpept-like"/>
</dbReference>
<dbReference type="Gene3D" id="3.40.710.10">
    <property type="entry name" value="DD-peptidase/beta-lactamase superfamily"/>
    <property type="match status" value="1"/>
</dbReference>
<keyword evidence="1" id="KW-1133">Transmembrane helix</keyword>
<evidence type="ECO:0000313" key="4">
    <source>
        <dbReference type="Proteomes" id="UP000324269"/>
    </source>
</evidence>
<dbReference type="RefSeq" id="WP_148968386.1">
    <property type="nucleotide sequence ID" value="NZ_JBNIKW010000004.1"/>
</dbReference>
<evidence type="ECO:0000259" key="2">
    <source>
        <dbReference type="Pfam" id="PF00144"/>
    </source>
</evidence>
<accession>A0A5D4TYS0</accession>
<dbReference type="AlphaFoldDB" id="A0A5D4TYS0"/>
<dbReference type="PANTHER" id="PTHR46825:SF9">
    <property type="entry name" value="BETA-LACTAMASE-RELATED DOMAIN-CONTAINING PROTEIN"/>
    <property type="match status" value="1"/>
</dbReference>
<dbReference type="InterPro" id="IPR001466">
    <property type="entry name" value="Beta-lactam-related"/>
</dbReference>
<dbReference type="Pfam" id="PF00144">
    <property type="entry name" value="Beta-lactamase"/>
    <property type="match status" value="1"/>
</dbReference>
<dbReference type="OrthoDB" id="846150at2"/>
<evidence type="ECO:0000313" key="3">
    <source>
        <dbReference type="EMBL" id="TYS85517.1"/>
    </source>
</evidence>
<dbReference type="PANTHER" id="PTHR46825">
    <property type="entry name" value="D-ALANYL-D-ALANINE-CARBOXYPEPTIDASE/ENDOPEPTIDASE AMPH"/>
    <property type="match status" value="1"/>
</dbReference>
<dbReference type="Proteomes" id="UP000324269">
    <property type="component" value="Unassembled WGS sequence"/>
</dbReference>
<feature type="domain" description="Beta-lactamase-related" evidence="2">
    <location>
        <begin position="33"/>
        <end position="346"/>
    </location>
</feature>
<comment type="caution">
    <text evidence="3">The sequence shown here is derived from an EMBL/GenBank/DDBJ whole genome shotgun (WGS) entry which is preliminary data.</text>
</comment>
<keyword evidence="1" id="KW-0812">Transmembrane</keyword>